<keyword evidence="2" id="KW-0964">Secreted</keyword>
<reference evidence="5" key="1">
    <citation type="submission" date="2019-11" db="EMBL/GenBank/DDBJ databases">
        <authorList>
            <person name="Li J."/>
        </authorList>
    </citation>
    <scope>NUCLEOTIDE SEQUENCE</scope>
    <source>
        <strain evidence="5">B6B</strain>
    </source>
</reference>
<dbReference type="EMBL" id="WJNG01000005">
    <property type="protein sequence ID" value="MRH42463.1"/>
    <property type="molecule type" value="Genomic_DNA"/>
</dbReference>
<evidence type="ECO:0000256" key="3">
    <source>
        <dbReference type="SAM" id="Phobius"/>
    </source>
</evidence>
<evidence type="ECO:0000313" key="6">
    <source>
        <dbReference type="Proteomes" id="UP000799092"/>
    </source>
</evidence>
<dbReference type="CDD" id="cd20183">
    <property type="entry name" value="M34_PPEP"/>
    <property type="match status" value="1"/>
</dbReference>
<dbReference type="GO" id="GO:0005576">
    <property type="term" value="C:extracellular region"/>
    <property type="evidence" value="ECO:0007669"/>
    <property type="project" value="UniProtKB-SubCell"/>
</dbReference>
<feature type="domain" description="ATLF-like" evidence="4">
    <location>
        <begin position="65"/>
        <end position="251"/>
    </location>
</feature>
<evidence type="ECO:0000256" key="1">
    <source>
        <dbReference type="ARBA" id="ARBA00004613"/>
    </source>
</evidence>
<keyword evidence="3" id="KW-0812">Transmembrane</keyword>
<dbReference type="SUPFAM" id="SSF55486">
    <property type="entry name" value="Metalloproteases ('zincins'), catalytic domain"/>
    <property type="match status" value="1"/>
</dbReference>
<dbReference type="InterPro" id="IPR024079">
    <property type="entry name" value="MetalloPept_cat_dom_sf"/>
</dbReference>
<dbReference type="AlphaFoldDB" id="A0A6A8D9M7"/>
<sequence length="262" mass="30699">MSIVVFLAFSEQLMRKYGKKILFYLIVLLFLLLPFIDVTKPFSGIILQKAMGNEDLHHIQKLRNSDLLDELIVIPEKVKDKDSLINMVRRINSIDRPLLELLVNQGVKIRLFEGNLTDEPLLYHLKWEKPRGWKKDVTWEDVPGSGGSWLISAKIGASMPGNGHGSINLELHEIGHTVFNLIMTNPDYTKEFQSSWEQEVHEMFYSEQYFINHTSEYFAEMFAYYYYSEESAAIIKLKAPKTYKFFRELKSLNFNKIPRNFY</sequence>
<keyword evidence="6" id="KW-1185">Reference proteome</keyword>
<comment type="subcellular location">
    <subcellularLocation>
        <location evidence="1">Secreted</location>
    </subcellularLocation>
</comment>
<dbReference type="PROSITE" id="PS51995">
    <property type="entry name" value="ATLF"/>
    <property type="match status" value="1"/>
</dbReference>
<protein>
    <submittedName>
        <fullName evidence="5">Toxin</fullName>
    </submittedName>
</protein>
<dbReference type="Gene3D" id="3.40.390.10">
    <property type="entry name" value="Collagenase (Catalytic Domain)"/>
    <property type="match status" value="1"/>
</dbReference>
<keyword evidence="3" id="KW-0472">Membrane</keyword>
<dbReference type="InterPro" id="IPR014781">
    <property type="entry name" value="Anthrax_toxin_lethal/edema_N/C"/>
</dbReference>
<gene>
    <name evidence="5" type="ORF">GH741_07170</name>
</gene>
<keyword evidence="3" id="KW-1133">Transmembrane helix</keyword>
<dbReference type="GO" id="GO:0008237">
    <property type="term" value="F:metallopeptidase activity"/>
    <property type="evidence" value="ECO:0007669"/>
    <property type="project" value="InterPro"/>
</dbReference>
<evidence type="ECO:0000256" key="2">
    <source>
        <dbReference type="ARBA" id="ARBA00022525"/>
    </source>
</evidence>
<feature type="transmembrane region" description="Helical" evidence="3">
    <location>
        <begin position="21"/>
        <end position="39"/>
    </location>
</feature>
<dbReference type="Pfam" id="PF07737">
    <property type="entry name" value="ATLF"/>
    <property type="match status" value="1"/>
</dbReference>
<name>A0A6A8D9M7_9BACI</name>
<comment type="caution">
    <text evidence="5">The sequence shown here is derived from an EMBL/GenBank/DDBJ whole genome shotgun (WGS) entry which is preliminary data.</text>
</comment>
<evidence type="ECO:0000259" key="4">
    <source>
        <dbReference type="PROSITE" id="PS51995"/>
    </source>
</evidence>
<evidence type="ECO:0000313" key="5">
    <source>
        <dbReference type="EMBL" id="MRH42463.1"/>
    </source>
</evidence>
<dbReference type="OrthoDB" id="2615003at2"/>
<proteinExistence type="predicted"/>
<accession>A0A6A8D9M7</accession>
<organism evidence="5 6">
    <name type="scientific">Aquibacillus halophilus</name>
    <dbReference type="NCBI Taxonomy" id="930132"/>
    <lineage>
        <taxon>Bacteria</taxon>
        <taxon>Bacillati</taxon>
        <taxon>Bacillota</taxon>
        <taxon>Bacilli</taxon>
        <taxon>Bacillales</taxon>
        <taxon>Bacillaceae</taxon>
        <taxon>Aquibacillus</taxon>
    </lineage>
</organism>
<dbReference type="Proteomes" id="UP000799092">
    <property type="component" value="Unassembled WGS sequence"/>
</dbReference>
<dbReference type="InterPro" id="IPR047568">
    <property type="entry name" value="ATLF-like_dom"/>
</dbReference>